<dbReference type="Proteomes" id="UP000182800">
    <property type="component" value="Unassembled WGS sequence"/>
</dbReference>
<dbReference type="PATRIC" id="fig|1653334.4.peg.2485"/>
<evidence type="ECO:0000313" key="12">
    <source>
        <dbReference type="Proteomes" id="UP000050497"/>
    </source>
</evidence>
<dbReference type="Gene3D" id="1.10.3720.10">
    <property type="entry name" value="MetI-like"/>
    <property type="match status" value="2"/>
</dbReference>
<keyword evidence="2 8" id="KW-0813">Transport</keyword>
<feature type="transmembrane region" description="Helical" evidence="8">
    <location>
        <begin position="405"/>
        <end position="426"/>
    </location>
</feature>
<evidence type="ECO:0000256" key="3">
    <source>
        <dbReference type="ARBA" id="ARBA00022475"/>
    </source>
</evidence>
<protein>
    <submittedName>
        <fullName evidence="10">Iron(III) transport system permease protein</fullName>
    </submittedName>
</protein>
<evidence type="ECO:0000256" key="1">
    <source>
        <dbReference type="ARBA" id="ARBA00004429"/>
    </source>
</evidence>
<sequence>MSVAQRDHPGALRRRFPVMGAETLILSALGLYVVVLCIWPLARLLATVFADGAAEGIAFIGEVWSGRAARRATWNTLEASFLATIVSVLLGAATALIVALTDLRYKALLVFLLLLPLLIPPQISALAWLAMIGPQSPLWLIPGLEAVRPERNPLLGRDGIVLVMGLEHAPMVFLAVRAALRSLPADLIDAARAAGSRPMGALMRVILPLMLPAMTAGAALAFVSAIGNFGVPALLGIPGRYPMLSTLIYQRLSGFGPGALPEVASLALILAGMAVIGIAAQTLILRRHAAAVDRVGAMHGGFALGRWFWPVTMAVWALMLLIAVMPLVSLAASALVPSVGMRLTWQTLTFDNLIYVVTGLGSAQRAFVNSLFLAGTAAVITICICAPLAWLMVARRSRVAQWLNVAADAPYVLPGIVLSIAVILVLLPPLPILGISLYNTIWILLFAYLARFLALALRPVVAAMAQIDRAGEEAAQMAGARPVRRLRTIILPLLAPALGAGAILVFLGAFSELTVSALLWSRGSETVGVVIFSLYDEGNSTAAAAVSVWVLAIILGLALTVTALGRRLPEGVLPWRM</sequence>
<dbReference type="RefSeq" id="WP_074445548.1">
    <property type="nucleotide sequence ID" value="NZ_FMBM01000002.1"/>
</dbReference>
<dbReference type="AlphaFoldDB" id="A0A0P7XV71"/>
<evidence type="ECO:0000313" key="11">
    <source>
        <dbReference type="EMBL" id="SCC81962.1"/>
    </source>
</evidence>
<dbReference type="GO" id="GO:0055085">
    <property type="term" value="P:transmembrane transport"/>
    <property type="evidence" value="ECO:0007669"/>
    <property type="project" value="InterPro"/>
</dbReference>
<dbReference type="CDD" id="cd06261">
    <property type="entry name" value="TM_PBP2"/>
    <property type="match status" value="2"/>
</dbReference>
<dbReference type="Pfam" id="PF00528">
    <property type="entry name" value="BPD_transp_1"/>
    <property type="match status" value="2"/>
</dbReference>
<feature type="transmembrane region" description="Helical" evidence="8">
    <location>
        <begin position="542"/>
        <end position="564"/>
    </location>
</feature>
<feature type="transmembrane region" description="Helical" evidence="8">
    <location>
        <begin position="21"/>
        <end position="42"/>
    </location>
</feature>
<dbReference type="InterPro" id="IPR000515">
    <property type="entry name" value="MetI-like"/>
</dbReference>
<feature type="transmembrane region" description="Helical" evidence="8">
    <location>
        <begin position="79"/>
        <end position="100"/>
    </location>
</feature>
<reference evidence="11 13" key="2">
    <citation type="submission" date="2016-08" db="EMBL/GenBank/DDBJ databases">
        <authorList>
            <person name="Varghese N."/>
            <person name="Submissions Spin"/>
        </authorList>
    </citation>
    <scope>NUCLEOTIDE SEQUENCE [LARGE SCALE GENOMIC DNA]</scope>
    <source>
        <strain evidence="11 13">HL-109</strain>
    </source>
</reference>
<evidence type="ECO:0000313" key="10">
    <source>
        <dbReference type="EMBL" id="KPQ11388.1"/>
    </source>
</evidence>
<feature type="transmembrane region" description="Helical" evidence="8">
    <location>
        <begin position="201"/>
        <end position="226"/>
    </location>
</feature>
<evidence type="ECO:0000256" key="5">
    <source>
        <dbReference type="ARBA" id="ARBA00022692"/>
    </source>
</evidence>
<dbReference type="PANTHER" id="PTHR43357:SF3">
    <property type="entry name" value="FE(3+)-TRANSPORT SYSTEM PERMEASE PROTEIN FBPB 2"/>
    <property type="match status" value="1"/>
</dbReference>
<reference evidence="10 12" key="1">
    <citation type="submission" date="2015-09" db="EMBL/GenBank/DDBJ databases">
        <title>Identification and resolution of microdiversity through metagenomic sequencing of parallel consortia.</title>
        <authorList>
            <person name="Nelson W.C."/>
            <person name="Romine M.F."/>
            <person name="Lindemann S.R."/>
        </authorList>
    </citation>
    <scope>NUCLEOTIDE SEQUENCE [LARGE SCALE GENOMIC DNA]</scope>
    <source>
        <strain evidence="10">HL-109</strain>
    </source>
</reference>
<dbReference type="Proteomes" id="UP000050497">
    <property type="component" value="Unassembled WGS sequence"/>
</dbReference>
<keyword evidence="6 8" id="KW-1133">Transmembrane helix</keyword>
<keyword evidence="4" id="KW-0997">Cell inner membrane</keyword>
<dbReference type="PROSITE" id="PS50928">
    <property type="entry name" value="ABC_TM1"/>
    <property type="match status" value="2"/>
</dbReference>
<dbReference type="InterPro" id="IPR035906">
    <property type="entry name" value="MetI-like_sf"/>
</dbReference>
<keyword evidence="5 8" id="KW-0812">Transmembrane</keyword>
<dbReference type="SUPFAM" id="SSF161098">
    <property type="entry name" value="MetI-like"/>
    <property type="match status" value="2"/>
</dbReference>
<feature type="domain" description="ABC transmembrane type-1" evidence="9">
    <location>
        <begin position="367"/>
        <end position="561"/>
    </location>
</feature>
<feature type="transmembrane region" description="Helical" evidence="8">
    <location>
        <begin position="432"/>
        <end position="454"/>
    </location>
</feature>
<dbReference type="PANTHER" id="PTHR43357">
    <property type="entry name" value="INNER MEMBRANE ABC TRANSPORTER PERMEASE PROTEIN YDCV"/>
    <property type="match status" value="1"/>
</dbReference>
<proteinExistence type="inferred from homology"/>
<feature type="transmembrane region" description="Helical" evidence="8">
    <location>
        <begin position="489"/>
        <end position="510"/>
    </location>
</feature>
<organism evidence="10 12">
    <name type="scientific">Saliniramus fredricksonii</name>
    <dbReference type="NCBI Taxonomy" id="1653334"/>
    <lineage>
        <taxon>Bacteria</taxon>
        <taxon>Pseudomonadati</taxon>
        <taxon>Pseudomonadota</taxon>
        <taxon>Alphaproteobacteria</taxon>
        <taxon>Hyphomicrobiales</taxon>
        <taxon>Salinarimonadaceae</taxon>
        <taxon>Saliniramus</taxon>
    </lineage>
</organism>
<feature type="transmembrane region" description="Helical" evidence="8">
    <location>
        <begin position="307"/>
        <end position="336"/>
    </location>
</feature>
<keyword evidence="13" id="KW-1185">Reference proteome</keyword>
<comment type="similarity">
    <text evidence="8">Belongs to the binding-protein-dependent transport system permease family.</text>
</comment>
<comment type="caution">
    <text evidence="10">The sequence shown here is derived from an EMBL/GenBank/DDBJ whole genome shotgun (WGS) entry which is preliminary data.</text>
</comment>
<evidence type="ECO:0000313" key="13">
    <source>
        <dbReference type="Proteomes" id="UP000182800"/>
    </source>
</evidence>
<feature type="domain" description="ABC transmembrane type-1" evidence="9">
    <location>
        <begin position="73"/>
        <end position="281"/>
    </location>
</feature>
<evidence type="ECO:0000256" key="2">
    <source>
        <dbReference type="ARBA" id="ARBA00022448"/>
    </source>
</evidence>
<comment type="subcellular location">
    <subcellularLocation>
        <location evidence="1">Cell inner membrane</location>
        <topology evidence="1">Multi-pass membrane protein</topology>
    </subcellularLocation>
    <subcellularLocation>
        <location evidence="8">Cell membrane</location>
        <topology evidence="8">Multi-pass membrane protein</topology>
    </subcellularLocation>
</comment>
<feature type="transmembrane region" description="Helical" evidence="8">
    <location>
        <begin position="371"/>
        <end position="393"/>
    </location>
</feature>
<dbReference type="EMBL" id="LJSX01000008">
    <property type="protein sequence ID" value="KPQ11388.1"/>
    <property type="molecule type" value="Genomic_DNA"/>
</dbReference>
<dbReference type="OrthoDB" id="27542at2"/>
<dbReference type="EMBL" id="FMBM01000002">
    <property type="protein sequence ID" value="SCC81962.1"/>
    <property type="molecule type" value="Genomic_DNA"/>
</dbReference>
<keyword evidence="7 8" id="KW-0472">Membrane</keyword>
<evidence type="ECO:0000256" key="7">
    <source>
        <dbReference type="ARBA" id="ARBA00023136"/>
    </source>
</evidence>
<feature type="transmembrane region" description="Helical" evidence="8">
    <location>
        <begin position="263"/>
        <end position="286"/>
    </location>
</feature>
<evidence type="ECO:0000256" key="4">
    <source>
        <dbReference type="ARBA" id="ARBA00022519"/>
    </source>
</evidence>
<accession>A0A0P7XV71</accession>
<keyword evidence="3" id="KW-1003">Cell membrane</keyword>
<gene>
    <name evidence="10" type="primary">afuB-3</name>
    <name evidence="11" type="ORF">GA0071312_2935</name>
    <name evidence="10" type="ORF">HLUCCO17_07050</name>
</gene>
<dbReference type="STRING" id="1653334.GA0071312_2935"/>
<dbReference type="GO" id="GO:0005886">
    <property type="term" value="C:plasma membrane"/>
    <property type="evidence" value="ECO:0007669"/>
    <property type="project" value="UniProtKB-SubCell"/>
</dbReference>
<evidence type="ECO:0000256" key="6">
    <source>
        <dbReference type="ARBA" id="ARBA00022989"/>
    </source>
</evidence>
<feature type="transmembrane region" description="Helical" evidence="8">
    <location>
        <begin position="159"/>
        <end position="180"/>
    </location>
</feature>
<evidence type="ECO:0000256" key="8">
    <source>
        <dbReference type="RuleBase" id="RU363032"/>
    </source>
</evidence>
<name>A0A0P7XV71_9HYPH</name>
<evidence type="ECO:0000259" key="9">
    <source>
        <dbReference type="PROSITE" id="PS50928"/>
    </source>
</evidence>
<feature type="transmembrane region" description="Helical" evidence="8">
    <location>
        <begin position="107"/>
        <end position="130"/>
    </location>
</feature>